<name>A0A9P6NGX8_9BASI</name>
<dbReference type="OrthoDB" id="2507436at2759"/>
<keyword evidence="1" id="KW-1133">Transmembrane helix</keyword>
<dbReference type="PANTHER" id="PTHR31912:SF34">
    <property type="entry name" value="NOTOCHORD-RELATED PROTEIN"/>
    <property type="match status" value="1"/>
</dbReference>
<sequence length="216" mass="24751">HLAALLILGSGCNLVSRSEYNWVLGFILLFGCLLSVWFIGHMQTVHNSLKECMGMTLAHSLSSHGCPCFSLWVEEILSQELSNPLVTPHMVYVPKTDVGVSMNWFLQSKIWCEMLPKDMQVQMVVVRNIHYYIYEPTQMADGTLKVPYHFYFHKNKLQAKCLQLTIEKGVLSAHGPHVLVMKMVQEPYLMKMSGSMLMWELWLCHSQILNVMMAIS</sequence>
<dbReference type="AlphaFoldDB" id="A0A9P6NGX8"/>
<keyword evidence="1" id="KW-0472">Membrane</keyword>
<dbReference type="PANTHER" id="PTHR31912">
    <property type="entry name" value="IP13529P"/>
    <property type="match status" value="1"/>
</dbReference>
<keyword evidence="1" id="KW-0812">Transmembrane</keyword>
<comment type="caution">
    <text evidence="2">The sequence shown here is derived from an EMBL/GenBank/DDBJ whole genome shotgun (WGS) entry which is preliminary data.</text>
</comment>
<evidence type="ECO:0000313" key="3">
    <source>
        <dbReference type="Proteomes" id="UP000886653"/>
    </source>
</evidence>
<protein>
    <submittedName>
        <fullName evidence="2">Uncharacterized protein</fullName>
    </submittedName>
</protein>
<evidence type="ECO:0000256" key="1">
    <source>
        <dbReference type="SAM" id="Phobius"/>
    </source>
</evidence>
<organism evidence="2 3">
    <name type="scientific">Cronartium quercuum f. sp. fusiforme G11</name>
    <dbReference type="NCBI Taxonomy" id="708437"/>
    <lineage>
        <taxon>Eukaryota</taxon>
        <taxon>Fungi</taxon>
        <taxon>Dikarya</taxon>
        <taxon>Basidiomycota</taxon>
        <taxon>Pucciniomycotina</taxon>
        <taxon>Pucciniomycetes</taxon>
        <taxon>Pucciniales</taxon>
        <taxon>Coleosporiaceae</taxon>
        <taxon>Cronartium</taxon>
    </lineage>
</organism>
<dbReference type="Proteomes" id="UP000886653">
    <property type="component" value="Unassembled WGS sequence"/>
</dbReference>
<accession>A0A9P6NGX8</accession>
<gene>
    <name evidence="2" type="ORF">CROQUDRAFT_45814</name>
</gene>
<proteinExistence type="predicted"/>
<evidence type="ECO:0000313" key="2">
    <source>
        <dbReference type="EMBL" id="KAG0145392.1"/>
    </source>
</evidence>
<feature type="non-terminal residue" evidence="2">
    <location>
        <position position="1"/>
    </location>
</feature>
<keyword evidence="3" id="KW-1185">Reference proteome</keyword>
<feature type="transmembrane region" description="Helical" evidence="1">
    <location>
        <begin position="20"/>
        <end position="40"/>
    </location>
</feature>
<reference evidence="2" key="1">
    <citation type="submission" date="2013-11" db="EMBL/GenBank/DDBJ databases">
        <title>Genome sequence of the fusiform rust pathogen reveals effectors for host alternation and coevolution with pine.</title>
        <authorList>
            <consortium name="DOE Joint Genome Institute"/>
            <person name="Smith K."/>
            <person name="Pendleton A."/>
            <person name="Kubisiak T."/>
            <person name="Anderson C."/>
            <person name="Salamov A."/>
            <person name="Aerts A."/>
            <person name="Riley R."/>
            <person name="Clum A."/>
            <person name="Lindquist E."/>
            <person name="Ence D."/>
            <person name="Campbell M."/>
            <person name="Kronenberg Z."/>
            <person name="Feau N."/>
            <person name="Dhillon B."/>
            <person name="Hamelin R."/>
            <person name="Burleigh J."/>
            <person name="Smith J."/>
            <person name="Yandell M."/>
            <person name="Nelson C."/>
            <person name="Grigoriev I."/>
            <person name="Davis J."/>
        </authorList>
    </citation>
    <scope>NUCLEOTIDE SEQUENCE</scope>
    <source>
        <strain evidence="2">G11</strain>
    </source>
</reference>
<dbReference type="EMBL" id="MU167277">
    <property type="protein sequence ID" value="KAG0145392.1"/>
    <property type="molecule type" value="Genomic_DNA"/>
</dbReference>